<keyword evidence="2" id="KW-0238">DNA-binding</keyword>
<dbReference type="InterPro" id="IPR008920">
    <property type="entry name" value="TF_FadR/GntR_C"/>
</dbReference>
<evidence type="ECO:0000259" key="4">
    <source>
        <dbReference type="PROSITE" id="PS50949"/>
    </source>
</evidence>
<dbReference type="Pfam" id="PF07729">
    <property type="entry name" value="FCD"/>
    <property type="match status" value="1"/>
</dbReference>
<comment type="caution">
    <text evidence="5">The sequence shown here is derived from an EMBL/GenBank/DDBJ whole genome shotgun (WGS) entry which is preliminary data.</text>
</comment>
<dbReference type="InterPro" id="IPR036390">
    <property type="entry name" value="WH_DNA-bd_sf"/>
</dbReference>
<gene>
    <name evidence="5" type="ORF">EI168_10400</name>
</gene>
<dbReference type="Pfam" id="PF00392">
    <property type="entry name" value="GntR"/>
    <property type="match status" value="1"/>
</dbReference>
<keyword evidence="1" id="KW-0805">Transcription regulation</keyword>
<evidence type="ECO:0000313" key="5">
    <source>
        <dbReference type="EMBL" id="MBE0400514.1"/>
    </source>
</evidence>
<dbReference type="SUPFAM" id="SSF46785">
    <property type="entry name" value="Winged helix' DNA-binding domain"/>
    <property type="match status" value="1"/>
</dbReference>
<dbReference type="SUPFAM" id="SSF48008">
    <property type="entry name" value="GntR ligand-binding domain-like"/>
    <property type="match status" value="1"/>
</dbReference>
<evidence type="ECO:0000256" key="1">
    <source>
        <dbReference type="ARBA" id="ARBA00023015"/>
    </source>
</evidence>
<organism evidence="5 6">
    <name type="scientific">Halomonas casei</name>
    <dbReference type="NCBI Taxonomy" id="2742613"/>
    <lineage>
        <taxon>Bacteria</taxon>
        <taxon>Pseudomonadati</taxon>
        <taxon>Pseudomonadota</taxon>
        <taxon>Gammaproteobacteria</taxon>
        <taxon>Oceanospirillales</taxon>
        <taxon>Halomonadaceae</taxon>
        <taxon>Halomonas</taxon>
    </lineage>
</organism>
<dbReference type="CDD" id="cd07377">
    <property type="entry name" value="WHTH_GntR"/>
    <property type="match status" value="1"/>
</dbReference>
<reference evidence="5 6" key="1">
    <citation type="submission" date="2020-07" db="EMBL/GenBank/DDBJ databases">
        <title>Halophilic bacteria isolated from french cheeses.</title>
        <authorList>
            <person name="Kothe C.I."/>
            <person name="Farah-Kraiem B."/>
            <person name="Renault P."/>
            <person name="Dridi B."/>
        </authorList>
    </citation>
    <scope>NUCLEOTIDE SEQUENCE [LARGE SCALE GENOMIC DNA]</scope>
    <source>
        <strain evidence="5 6">FME1</strain>
    </source>
</reference>
<keyword evidence="3" id="KW-0804">Transcription</keyword>
<dbReference type="InterPro" id="IPR011711">
    <property type="entry name" value="GntR_C"/>
</dbReference>
<evidence type="ECO:0000256" key="3">
    <source>
        <dbReference type="ARBA" id="ARBA00023163"/>
    </source>
</evidence>
<protein>
    <submittedName>
        <fullName evidence="5">GntR family transcriptional regulator</fullName>
    </submittedName>
</protein>
<evidence type="ECO:0000256" key="2">
    <source>
        <dbReference type="ARBA" id="ARBA00023125"/>
    </source>
</evidence>
<dbReference type="Gene3D" id="1.10.10.10">
    <property type="entry name" value="Winged helix-like DNA-binding domain superfamily/Winged helix DNA-binding domain"/>
    <property type="match status" value="1"/>
</dbReference>
<dbReference type="PANTHER" id="PTHR43537:SF45">
    <property type="entry name" value="GNTR FAMILY REGULATORY PROTEIN"/>
    <property type="match status" value="1"/>
</dbReference>
<dbReference type="PANTHER" id="PTHR43537">
    <property type="entry name" value="TRANSCRIPTIONAL REGULATOR, GNTR FAMILY"/>
    <property type="match status" value="1"/>
</dbReference>
<name>A0ABR9F225_9GAMM</name>
<dbReference type="SMART" id="SM00895">
    <property type="entry name" value="FCD"/>
    <property type="match status" value="1"/>
</dbReference>
<keyword evidence="6" id="KW-1185">Reference proteome</keyword>
<dbReference type="RefSeq" id="WP_096279979.1">
    <property type="nucleotide sequence ID" value="NZ_CBCSBM010000006.1"/>
</dbReference>
<dbReference type="SMART" id="SM00345">
    <property type="entry name" value="HTH_GNTR"/>
    <property type="match status" value="1"/>
</dbReference>
<accession>A0ABR9F225</accession>
<dbReference type="EMBL" id="RRZD01000008">
    <property type="protein sequence ID" value="MBE0400514.1"/>
    <property type="molecule type" value="Genomic_DNA"/>
</dbReference>
<dbReference type="InterPro" id="IPR036388">
    <property type="entry name" value="WH-like_DNA-bd_sf"/>
</dbReference>
<dbReference type="InterPro" id="IPR000524">
    <property type="entry name" value="Tscrpt_reg_HTH_GntR"/>
</dbReference>
<dbReference type="Proteomes" id="UP001645039">
    <property type="component" value="Unassembled WGS sequence"/>
</dbReference>
<sequence length="226" mass="25496">MQQNLRERILKQLRSEIISGESLPGTLYSVPALSAELDVSTTPVREALLELANSGLVEPVRNKGFRVSRPSMKELHDLFAMRDLLEIQAAKLMMADTPCDTEPLKHYAREIERAVKEDDVRAYLVADRSFHNAMFMASGNELLAKTALSLRDRMRLFGIRSGAGVDRQRESVGEHYSIIELIDAGETGELITLLQHHILSWRPIFSAALEQDDLRTRKKRLLGSQS</sequence>
<proteinExistence type="predicted"/>
<evidence type="ECO:0000313" key="6">
    <source>
        <dbReference type="Proteomes" id="UP001645039"/>
    </source>
</evidence>
<dbReference type="Gene3D" id="1.20.120.530">
    <property type="entry name" value="GntR ligand-binding domain-like"/>
    <property type="match status" value="1"/>
</dbReference>
<dbReference type="PROSITE" id="PS50949">
    <property type="entry name" value="HTH_GNTR"/>
    <property type="match status" value="1"/>
</dbReference>
<feature type="domain" description="HTH gntR-type" evidence="4">
    <location>
        <begin position="3"/>
        <end position="70"/>
    </location>
</feature>